<organism evidence="2 3">
    <name type="scientific">Lentzea guizhouensis</name>
    <dbReference type="NCBI Taxonomy" id="1586287"/>
    <lineage>
        <taxon>Bacteria</taxon>
        <taxon>Bacillati</taxon>
        <taxon>Actinomycetota</taxon>
        <taxon>Actinomycetes</taxon>
        <taxon>Pseudonocardiales</taxon>
        <taxon>Pseudonocardiaceae</taxon>
        <taxon>Lentzea</taxon>
    </lineage>
</organism>
<accession>A0A1B2HE11</accession>
<feature type="region of interest" description="Disordered" evidence="1">
    <location>
        <begin position="147"/>
        <end position="179"/>
    </location>
</feature>
<dbReference type="AlphaFoldDB" id="A0A1B2HE11"/>
<proteinExistence type="predicted"/>
<reference evidence="2 3" key="1">
    <citation type="submission" date="2016-07" db="EMBL/GenBank/DDBJ databases">
        <title>Complete genome sequence of the Lentzea guizhouensis DHS C013.</title>
        <authorList>
            <person name="Cao C."/>
        </authorList>
    </citation>
    <scope>NUCLEOTIDE SEQUENCE [LARGE SCALE GENOMIC DNA]</scope>
    <source>
        <strain evidence="2 3">DHS C013</strain>
    </source>
</reference>
<sequence length="585" mass="63360">MGRRSATVISRCGRLLEPPRQEQAGPVPDTPLVDVPIGARSDAWVTVAPQRRVLLVAHNLTTVTRLLDVICVFDSDPRVQVVASWSGSDPFHRDLDQVFTDLGVVTVPWVQALHTRFDLAIAASHHGGLADLNSPLVILSHGIGYTKNSPGNRKPETGNRKPETGNRKPETGNRQTFGLSPQWLLDDGRPIADALVLSHPEQLDRLRAAVPEVAHTAVIAGDPCFDRIRASLGLRRRYRRLIAGDERRKIVVVSSTWSAGSTFGRRPDLLRHLMSELPLDYQVVGIVHPNTWAGHGPWQIRTWLADCLRAGLVLVPPAEGWRAALIAADCLIGDIGATTAYGSAIDVPTLLAAFPEDNVAAGSPVAVLGDIAARLDPRESLRTQIDRAIALHRPGAYDRVTELVTSVPDESPKLLRALFYRLMNVSEPDGEAPLWRIPTAGLPGSRPVVSALEVQVELGRSSGSAVVTQFPAELRSRHTDLTVGHIVCHIDHPGRRLLASADVLYVLAHELAETAEEWITETLRVHQGCGLAAVVDADSALVGSRDGRVWRVSAADPVRQVSVLRAWLVAGERPEAADGAITLVS</sequence>
<keyword evidence="3" id="KW-1185">Reference proteome</keyword>
<evidence type="ECO:0000313" key="3">
    <source>
        <dbReference type="Proteomes" id="UP000093053"/>
    </source>
</evidence>
<dbReference type="STRING" id="1586287.BBK82_07290"/>
<evidence type="ECO:0000256" key="1">
    <source>
        <dbReference type="SAM" id="MobiDB-lite"/>
    </source>
</evidence>
<name>A0A1B2HE11_9PSEU</name>
<dbReference type="Proteomes" id="UP000093053">
    <property type="component" value="Chromosome"/>
</dbReference>
<protein>
    <submittedName>
        <fullName evidence="2">Uncharacterized protein</fullName>
    </submittedName>
</protein>
<dbReference type="KEGG" id="led:BBK82_07290"/>
<evidence type="ECO:0000313" key="2">
    <source>
        <dbReference type="EMBL" id="ANZ35916.1"/>
    </source>
</evidence>
<feature type="compositionally biased region" description="Basic and acidic residues" evidence="1">
    <location>
        <begin position="153"/>
        <end position="171"/>
    </location>
</feature>
<dbReference type="EMBL" id="CP016793">
    <property type="protein sequence ID" value="ANZ35916.1"/>
    <property type="molecule type" value="Genomic_DNA"/>
</dbReference>
<gene>
    <name evidence="2" type="ORF">BBK82_07290</name>
</gene>